<keyword evidence="3" id="KW-1185">Reference proteome</keyword>
<dbReference type="EMBL" id="JADAQT010000097">
    <property type="protein sequence ID" value="MBE1877190.1"/>
    <property type="molecule type" value="Genomic_DNA"/>
</dbReference>
<feature type="compositionally biased region" description="Basic and acidic residues" evidence="1">
    <location>
        <begin position="21"/>
        <end position="38"/>
    </location>
</feature>
<proteinExistence type="predicted"/>
<organism evidence="2 3">
    <name type="scientific">Myceligenerans pegani</name>
    <dbReference type="NCBI Taxonomy" id="2776917"/>
    <lineage>
        <taxon>Bacteria</taxon>
        <taxon>Bacillati</taxon>
        <taxon>Actinomycetota</taxon>
        <taxon>Actinomycetes</taxon>
        <taxon>Micrococcales</taxon>
        <taxon>Promicromonosporaceae</taxon>
        <taxon>Myceligenerans</taxon>
    </lineage>
</organism>
<comment type="caution">
    <text evidence="2">The sequence shown here is derived from an EMBL/GenBank/DDBJ whole genome shotgun (WGS) entry which is preliminary data.</text>
</comment>
<evidence type="ECO:0000313" key="3">
    <source>
        <dbReference type="Proteomes" id="UP000625527"/>
    </source>
</evidence>
<dbReference type="Pfam" id="PF11238">
    <property type="entry name" value="DUF3039"/>
    <property type="match status" value="1"/>
</dbReference>
<feature type="compositionally biased region" description="Gly residues" evidence="1">
    <location>
        <begin position="92"/>
        <end position="120"/>
    </location>
</feature>
<sequence length="120" mass="12390">MSDPLDSPPDDPRTSGSTSVLEREETREEAQPGDHERFAHYVRKDKIMGSALSGRPVIALCGKVWVPGRDPSKFPVCPVCKEIYEGLRDPQDGGGSGKGGSGKGGSGKGGDGPAGGGPGR</sequence>
<reference evidence="2 3" key="1">
    <citation type="submission" date="2020-10" db="EMBL/GenBank/DDBJ databases">
        <title>Myceligenerans pegani sp. nov., an endophytic actinomycete isolated from Peganum harmala L. in Xinjiang, China.</title>
        <authorList>
            <person name="Xin L."/>
        </authorList>
    </citation>
    <scope>NUCLEOTIDE SEQUENCE [LARGE SCALE GENOMIC DNA]</scope>
    <source>
        <strain evidence="2 3">TRM65318</strain>
    </source>
</reference>
<dbReference type="InterPro" id="IPR021400">
    <property type="entry name" value="DUF3039"/>
</dbReference>
<gene>
    <name evidence="2" type="ORF">IHE71_15970</name>
</gene>
<evidence type="ECO:0000256" key="1">
    <source>
        <dbReference type="SAM" id="MobiDB-lite"/>
    </source>
</evidence>
<feature type="region of interest" description="Disordered" evidence="1">
    <location>
        <begin position="86"/>
        <end position="120"/>
    </location>
</feature>
<evidence type="ECO:0000313" key="2">
    <source>
        <dbReference type="EMBL" id="MBE1877190.1"/>
    </source>
</evidence>
<protein>
    <submittedName>
        <fullName evidence="2">DUF3039 domain-containing protein</fullName>
    </submittedName>
</protein>
<feature type="region of interest" description="Disordered" evidence="1">
    <location>
        <begin position="1"/>
        <end position="38"/>
    </location>
</feature>
<dbReference type="RefSeq" id="WP_192863739.1">
    <property type="nucleotide sequence ID" value="NZ_JADAQT010000097.1"/>
</dbReference>
<name>A0ABR9N0K1_9MICO</name>
<accession>A0ABR9N0K1</accession>
<dbReference type="Proteomes" id="UP000625527">
    <property type="component" value="Unassembled WGS sequence"/>
</dbReference>